<evidence type="ECO:0000256" key="14">
    <source>
        <dbReference type="RuleBase" id="RU363047"/>
    </source>
</evidence>
<dbReference type="EMBL" id="JAACNH010000003">
    <property type="protein sequence ID" value="KAG8446303.1"/>
    <property type="molecule type" value="Genomic_DNA"/>
</dbReference>
<evidence type="ECO:0000256" key="4">
    <source>
        <dbReference type="ARBA" id="ARBA00022692"/>
    </source>
</evidence>
<protein>
    <recommendedName>
        <fullName evidence="14">Olfactory receptor</fullName>
    </recommendedName>
</protein>
<keyword evidence="2 14" id="KW-1003">Cell membrane</keyword>
<keyword evidence="6 14" id="KW-1133">Transmembrane helix</keyword>
<dbReference type="InterPro" id="IPR000725">
    <property type="entry name" value="Olfact_rcpt"/>
</dbReference>
<proteinExistence type="inferred from homology"/>
<dbReference type="InterPro" id="IPR050939">
    <property type="entry name" value="Olfactory_GPCR1"/>
</dbReference>
<evidence type="ECO:0000313" key="16">
    <source>
        <dbReference type="EMBL" id="KAG8446303.1"/>
    </source>
</evidence>
<keyword evidence="17" id="KW-1185">Reference proteome</keyword>
<evidence type="ECO:0000256" key="13">
    <source>
        <dbReference type="RuleBase" id="RU000688"/>
    </source>
</evidence>
<feature type="transmembrane region" description="Helical" evidence="14">
    <location>
        <begin position="233"/>
        <end position="257"/>
    </location>
</feature>
<evidence type="ECO:0000256" key="8">
    <source>
        <dbReference type="ARBA" id="ARBA00023136"/>
    </source>
</evidence>
<evidence type="ECO:0000256" key="2">
    <source>
        <dbReference type="ARBA" id="ARBA00022475"/>
    </source>
</evidence>
<keyword evidence="12 13" id="KW-0807">Transducer</keyword>
<evidence type="ECO:0000256" key="11">
    <source>
        <dbReference type="ARBA" id="ARBA00023180"/>
    </source>
</evidence>
<evidence type="ECO:0000256" key="1">
    <source>
        <dbReference type="ARBA" id="ARBA00004651"/>
    </source>
</evidence>
<dbReference type="Pfam" id="PF13853">
    <property type="entry name" value="7tm_4"/>
    <property type="match status" value="1"/>
</dbReference>
<keyword evidence="9" id="KW-1015">Disulfide bond</keyword>
<dbReference type="SUPFAM" id="SSF81321">
    <property type="entry name" value="Family A G protein-coupled receptor-like"/>
    <property type="match status" value="1"/>
</dbReference>
<evidence type="ECO:0000313" key="17">
    <source>
        <dbReference type="Proteomes" id="UP000812440"/>
    </source>
</evidence>
<reference evidence="16" key="1">
    <citation type="thesis" date="2020" institute="ProQuest LLC" country="789 East Eisenhower Parkway, Ann Arbor, MI, USA">
        <title>Comparative Genomics and Chromosome Evolution.</title>
        <authorList>
            <person name="Mudd A.B."/>
        </authorList>
    </citation>
    <scope>NUCLEOTIDE SEQUENCE</scope>
    <source>
        <strain evidence="16">Female2</strain>
        <tissue evidence="16">Blood</tissue>
    </source>
</reference>
<name>A0A8T2JRW2_9PIPI</name>
<dbReference type="PANTHER" id="PTHR24242">
    <property type="entry name" value="G-PROTEIN COUPLED RECEPTOR"/>
    <property type="match status" value="1"/>
</dbReference>
<evidence type="ECO:0000256" key="6">
    <source>
        <dbReference type="ARBA" id="ARBA00022989"/>
    </source>
</evidence>
<dbReference type="PROSITE" id="PS00237">
    <property type="entry name" value="G_PROTEIN_RECEP_F1_1"/>
    <property type="match status" value="1"/>
</dbReference>
<feature type="transmembrane region" description="Helical" evidence="14">
    <location>
        <begin position="24"/>
        <end position="47"/>
    </location>
</feature>
<dbReference type="PROSITE" id="PS50262">
    <property type="entry name" value="G_PROTEIN_RECEP_F1_2"/>
    <property type="match status" value="1"/>
</dbReference>
<dbReference type="InterPro" id="IPR000276">
    <property type="entry name" value="GPCR_Rhodpsn"/>
</dbReference>
<gene>
    <name evidence="16" type="ORF">GDO86_013945</name>
</gene>
<dbReference type="PANTHER" id="PTHR24242:SF394">
    <property type="entry name" value="OLFACTORY RECEPTOR 154-LIKE"/>
    <property type="match status" value="1"/>
</dbReference>
<dbReference type="GO" id="GO:0004984">
    <property type="term" value="F:olfactory receptor activity"/>
    <property type="evidence" value="ECO:0007669"/>
    <property type="project" value="InterPro"/>
</dbReference>
<dbReference type="AlphaFoldDB" id="A0A8T2JRW2"/>
<evidence type="ECO:0000256" key="3">
    <source>
        <dbReference type="ARBA" id="ARBA00022606"/>
    </source>
</evidence>
<sequence length="306" mass="34682">VVRNENQSSIFYLLGFSNLRNLQVPLFCCFLVVYTMILTGNLLIVFLVTSRRSLQSPMYYFLSHLSMCDVLCTTNIIPNVLFGGGTIALPCCFLQFYLFGSFTTTESFLLTVMSYDRYLAICFPLHYFSIMNRRFRLNLSASSWLLGFLLSLIPGVLVTTLQFCGCNAIDHFFCDLVPLLALSCSSKTSLIQMEIIVSSIPVILFPFVFIMGTYLSIFLTILKISSKSGRQKAFSTCSSHLIIVSTYYGTLITVYLVPTKQHFSDINKVLSLLYIVVTPLLNPIVYSLRNKEIKNVIRKIICVKIY</sequence>
<keyword evidence="5 14" id="KW-0552">Olfaction</keyword>
<dbReference type="PRINTS" id="PR00237">
    <property type="entry name" value="GPCRRHODOPSN"/>
</dbReference>
<dbReference type="GO" id="GO:0004930">
    <property type="term" value="F:G protein-coupled receptor activity"/>
    <property type="evidence" value="ECO:0007669"/>
    <property type="project" value="UniProtKB-KW"/>
</dbReference>
<evidence type="ECO:0000256" key="5">
    <source>
        <dbReference type="ARBA" id="ARBA00022725"/>
    </source>
</evidence>
<dbReference type="PRINTS" id="PR00245">
    <property type="entry name" value="OLFACTORYR"/>
</dbReference>
<dbReference type="OrthoDB" id="5967130at2759"/>
<keyword evidence="8 14" id="KW-0472">Membrane</keyword>
<evidence type="ECO:0000256" key="12">
    <source>
        <dbReference type="ARBA" id="ARBA00023224"/>
    </source>
</evidence>
<keyword evidence="10 13" id="KW-0675">Receptor</keyword>
<keyword evidence="4 13" id="KW-0812">Transmembrane</keyword>
<evidence type="ECO:0000256" key="10">
    <source>
        <dbReference type="ARBA" id="ARBA00023170"/>
    </source>
</evidence>
<dbReference type="FunFam" id="1.20.1070.10:FF:000010">
    <property type="entry name" value="Olfactory receptor"/>
    <property type="match status" value="1"/>
</dbReference>
<dbReference type="Gene3D" id="1.20.1070.10">
    <property type="entry name" value="Rhodopsin 7-helix transmembrane proteins"/>
    <property type="match status" value="1"/>
</dbReference>
<comment type="caution">
    <text evidence="16">The sequence shown here is derived from an EMBL/GenBank/DDBJ whole genome shotgun (WGS) entry which is preliminary data.</text>
</comment>
<dbReference type="GO" id="GO:0005886">
    <property type="term" value="C:plasma membrane"/>
    <property type="evidence" value="ECO:0007669"/>
    <property type="project" value="UniProtKB-SubCell"/>
</dbReference>
<accession>A0A8T2JRW2</accession>
<feature type="transmembrane region" description="Helical" evidence="14">
    <location>
        <begin position="269"/>
        <end position="288"/>
    </location>
</feature>
<keyword evidence="7 13" id="KW-0297">G-protein coupled receptor</keyword>
<evidence type="ECO:0000256" key="7">
    <source>
        <dbReference type="ARBA" id="ARBA00023040"/>
    </source>
</evidence>
<evidence type="ECO:0000259" key="15">
    <source>
        <dbReference type="PROSITE" id="PS50262"/>
    </source>
</evidence>
<keyword evidence="3 14" id="KW-0716">Sensory transduction</keyword>
<evidence type="ECO:0000256" key="9">
    <source>
        <dbReference type="ARBA" id="ARBA00023157"/>
    </source>
</evidence>
<feature type="domain" description="G-protein coupled receptors family 1 profile" evidence="15">
    <location>
        <begin position="40"/>
        <end position="286"/>
    </location>
</feature>
<dbReference type="InterPro" id="IPR017452">
    <property type="entry name" value="GPCR_Rhodpsn_7TM"/>
</dbReference>
<comment type="subcellular location">
    <subcellularLocation>
        <location evidence="1 14">Cell membrane</location>
        <topology evidence="1 14">Multi-pass membrane protein</topology>
    </subcellularLocation>
</comment>
<organism evidence="16 17">
    <name type="scientific">Hymenochirus boettgeri</name>
    <name type="common">Congo dwarf clawed frog</name>
    <dbReference type="NCBI Taxonomy" id="247094"/>
    <lineage>
        <taxon>Eukaryota</taxon>
        <taxon>Metazoa</taxon>
        <taxon>Chordata</taxon>
        <taxon>Craniata</taxon>
        <taxon>Vertebrata</taxon>
        <taxon>Euteleostomi</taxon>
        <taxon>Amphibia</taxon>
        <taxon>Batrachia</taxon>
        <taxon>Anura</taxon>
        <taxon>Pipoidea</taxon>
        <taxon>Pipidae</taxon>
        <taxon>Pipinae</taxon>
        <taxon>Hymenochirus</taxon>
    </lineage>
</organism>
<feature type="non-terminal residue" evidence="16">
    <location>
        <position position="1"/>
    </location>
</feature>
<feature type="transmembrane region" description="Helical" evidence="14">
    <location>
        <begin position="87"/>
        <end position="115"/>
    </location>
</feature>
<feature type="transmembrane region" description="Helical" evidence="14">
    <location>
        <begin position="195"/>
        <end position="221"/>
    </location>
</feature>
<comment type="similarity">
    <text evidence="13">Belongs to the G-protein coupled receptor 1 family.</text>
</comment>
<dbReference type="Proteomes" id="UP000812440">
    <property type="component" value="Chromosome 8_10"/>
</dbReference>
<keyword evidence="11" id="KW-0325">Glycoprotein</keyword>